<proteinExistence type="predicted"/>
<organism evidence="2 3">
    <name type="scientific">Bradyrhizobium niftali</name>
    <dbReference type="NCBI Taxonomy" id="2560055"/>
    <lineage>
        <taxon>Bacteria</taxon>
        <taxon>Pseudomonadati</taxon>
        <taxon>Pseudomonadota</taxon>
        <taxon>Alphaproteobacteria</taxon>
        <taxon>Hyphomicrobiales</taxon>
        <taxon>Nitrobacteraceae</taxon>
        <taxon>Bradyrhizobium</taxon>
    </lineage>
</organism>
<feature type="chain" id="PRO_5021313780" description="Secreted protein" evidence="1">
    <location>
        <begin position="29"/>
        <end position="156"/>
    </location>
</feature>
<sequence>MRYAMPIFRPRYNSIWLGAAMLAGTTLATTAQYVPNRPTDPNQRQVVLVHQDTSDCSGRDVPNTDSPSVRGTIWATRLFDGNTSVKVAMTAKPNTVYHVSLKCVRQIGDIKTDDEGVGNLSLVFPTDLVGAEYSFELAPDVASAGSRYQSAQISFK</sequence>
<keyword evidence="3" id="KW-1185">Reference proteome</keyword>
<evidence type="ECO:0000313" key="2">
    <source>
        <dbReference type="EMBL" id="TFV43335.1"/>
    </source>
</evidence>
<name>A0A4Y9LJ09_9BRAD</name>
<keyword evidence="1" id="KW-0732">Signal</keyword>
<dbReference type="RefSeq" id="WP_135177682.1">
    <property type="nucleotide sequence ID" value="NZ_SPQT01000024.1"/>
</dbReference>
<comment type="caution">
    <text evidence="2">The sequence shown here is derived from an EMBL/GenBank/DDBJ whole genome shotgun (WGS) entry which is preliminary data.</text>
</comment>
<accession>A0A4Y9LJ09</accession>
<evidence type="ECO:0000256" key="1">
    <source>
        <dbReference type="SAM" id="SignalP"/>
    </source>
</evidence>
<evidence type="ECO:0000313" key="3">
    <source>
        <dbReference type="Proteomes" id="UP000297966"/>
    </source>
</evidence>
<protein>
    <recommendedName>
        <fullName evidence="4">Secreted protein</fullName>
    </recommendedName>
</protein>
<dbReference type="Proteomes" id="UP000297966">
    <property type="component" value="Unassembled WGS sequence"/>
</dbReference>
<gene>
    <name evidence="2" type="ORF">E4K65_32995</name>
</gene>
<feature type="signal peptide" evidence="1">
    <location>
        <begin position="1"/>
        <end position="28"/>
    </location>
</feature>
<evidence type="ECO:0008006" key="4">
    <source>
        <dbReference type="Google" id="ProtNLM"/>
    </source>
</evidence>
<dbReference type="AlphaFoldDB" id="A0A4Y9LJ09"/>
<dbReference type="OrthoDB" id="8236922at2"/>
<dbReference type="EMBL" id="SPQT01000024">
    <property type="protein sequence ID" value="TFV43335.1"/>
    <property type="molecule type" value="Genomic_DNA"/>
</dbReference>
<reference evidence="2 3" key="1">
    <citation type="submission" date="2019-03" db="EMBL/GenBank/DDBJ databases">
        <title>Bradyrhizobium diversity isolated from nodules of Chamaecrista fasciculata.</title>
        <authorList>
            <person name="Klepa M.S."/>
            <person name="Urquiaga M.O."/>
            <person name="Hungria M."/>
            <person name="Delamuta J.R."/>
        </authorList>
    </citation>
    <scope>NUCLEOTIDE SEQUENCE [LARGE SCALE GENOMIC DNA]</scope>
    <source>
        <strain evidence="2 3">CNPSo 3448</strain>
    </source>
</reference>